<keyword evidence="3" id="KW-1185">Reference proteome</keyword>
<proteinExistence type="predicted"/>
<dbReference type="EMBL" id="PEJP01000059">
    <property type="protein sequence ID" value="RYO42658.1"/>
    <property type="molecule type" value="Genomic_DNA"/>
</dbReference>
<comment type="caution">
    <text evidence="2">The sequence shown here is derived from an EMBL/GenBank/DDBJ whole genome shotgun (WGS) entry which is preliminary data.</text>
</comment>
<accession>A0A4Q4QJM3</accession>
<reference evidence="3" key="1">
    <citation type="journal article" date="2019" name="bioRxiv">
        <title>Genomics, evolutionary history and diagnostics of the Alternaria alternata species group including apple and Asian pear pathotypes.</title>
        <authorList>
            <person name="Armitage A.D."/>
            <person name="Cockerton H.M."/>
            <person name="Sreenivasaprasad S."/>
            <person name="Woodhall J.W."/>
            <person name="Lane C.R."/>
            <person name="Harrison R.J."/>
            <person name="Clarkson J.P."/>
        </authorList>
    </citation>
    <scope>NUCLEOTIDE SEQUENCE [LARGE SCALE GENOMIC DNA]</scope>
    <source>
        <strain evidence="3">RGR 97.0016</strain>
    </source>
</reference>
<organism evidence="2 3">
    <name type="scientific">Alternaria arborescens</name>
    <dbReference type="NCBI Taxonomy" id="156630"/>
    <lineage>
        <taxon>Eukaryota</taxon>
        <taxon>Fungi</taxon>
        <taxon>Dikarya</taxon>
        <taxon>Ascomycota</taxon>
        <taxon>Pezizomycotina</taxon>
        <taxon>Dothideomycetes</taxon>
        <taxon>Pleosporomycetidae</taxon>
        <taxon>Pleosporales</taxon>
        <taxon>Pleosporineae</taxon>
        <taxon>Pleosporaceae</taxon>
        <taxon>Alternaria</taxon>
        <taxon>Alternaria sect. Alternaria</taxon>
    </lineage>
</organism>
<sequence>MKPTDLGKVVDLLDWKDKIPLPAREEGVSESEESGLTANVS</sequence>
<dbReference type="AlphaFoldDB" id="A0A4Q4QJM3"/>
<evidence type="ECO:0000256" key="1">
    <source>
        <dbReference type="SAM" id="MobiDB-lite"/>
    </source>
</evidence>
<evidence type="ECO:0000313" key="3">
    <source>
        <dbReference type="Proteomes" id="UP000293823"/>
    </source>
</evidence>
<gene>
    <name evidence="2" type="ORF">AA0113_g10907</name>
</gene>
<dbReference type="Proteomes" id="UP000293823">
    <property type="component" value="Unassembled WGS sequence"/>
</dbReference>
<protein>
    <submittedName>
        <fullName evidence="2">Uncharacterized protein</fullName>
    </submittedName>
</protein>
<feature type="region of interest" description="Disordered" evidence="1">
    <location>
        <begin position="22"/>
        <end position="41"/>
    </location>
</feature>
<name>A0A4Q4QJM3_9PLEO</name>
<evidence type="ECO:0000313" key="2">
    <source>
        <dbReference type="EMBL" id="RYO42658.1"/>
    </source>
</evidence>